<feature type="transmembrane region" description="Helical" evidence="1">
    <location>
        <begin position="38"/>
        <end position="58"/>
    </location>
</feature>
<dbReference type="Proteomes" id="UP001589773">
    <property type="component" value="Unassembled WGS sequence"/>
</dbReference>
<dbReference type="InterPro" id="IPR001633">
    <property type="entry name" value="EAL_dom"/>
</dbReference>
<keyword evidence="5" id="KW-1185">Reference proteome</keyword>
<reference evidence="4 5" key="1">
    <citation type="submission" date="2024-09" db="EMBL/GenBank/DDBJ databases">
        <authorList>
            <person name="Sun Q."/>
            <person name="Mori K."/>
        </authorList>
    </citation>
    <scope>NUCLEOTIDE SEQUENCE [LARGE SCALE GENOMIC DNA]</scope>
    <source>
        <strain evidence="4 5">CCM 7792</strain>
    </source>
</reference>
<feature type="transmembrane region" description="Helical" evidence="1">
    <location>
        <begin position="171"/>
        <end position="191"/>
    </location>
</feature>
<feature type="domain" description="GGDEF" evidence="3">
    <location>
        <begin position="443"/>
        <end position="576"/>
    </location>
</feature>
<feature type="domain" description="EAL" evidence="2">
    <location>
        <begin position="585"/>
        <end position="842"/>
    </location>
</feature>
<comment type="caution">
    <text evidence="4">The sequence shown here is derived from an EMBL/GenBank/DDBJ whole genome shotgun (WGS) entry which is preliminary data.</text>
</comment>
<keyword evidence="1" id="KW-0472">Membrane</keyword>
<dbReference type="RefSeq" id="WP_379677102.1">
    <property type="nucleotide sequence ID" value="NZ_JBHLWP010000001.1"/>
</dbReference>
<evidence type="ECO:0000256" key="1">
    <source>
        <dbReference type="SAM" id="Phobius"/>
    </source>
</evidence>
<evidence type="ECO:0000313" key="5">
    <source>
        <dbReference type="Proteomes" id="UP001589773"/>
    </source>
</evidence>
<dbReference type="InterPro" id="IPR029787">
    <property type="entry name" value="Nucleotide_cyclase"/>
</dbReference>
<dbReference type="EMBL" id="JBHLWP010000001">
    <property type="protein sequence ID" value="MFC0250349.1"/>
    <property type="molecule type" value="Genomic_DNA"/>
</dbReference>
<dbReference type="InterPro" id="IPR052155">
    <property type="entry name" value="Biofilm_reg_signaling"/>
</dbReference>
<dbReference type="PANTHER" id="PTHR44757">
    <property type="entry name" value="DIGUANYLATE CYCLASE DGCP"/>
    <property type="match status" value="1"/>
</dbReference>
<dbReference type="Pfam" id="PF00990">
    <property type="entry name" value="GGDEF"/>
    <property type="match status" value="2"/>
</dbReference>
<feature type="domain" description="GGDEF" evidence="3">
    <location>
        <begin position="243"/>
        <end position="378"/>
    </location>
</feature>
<dbReference type="Pfam" id="PF00563">
    <property type="entry name" value="EAL"/>
    <property type="match status" value="1"/>
</dbReference>
<dbReference type="PANTHER" id="PTHR44757:SF2">
    <property type="entry name" value="BIOFILM ARCHITECTURE MAINTENANCE PROTEIN MBAA"/>
    <property type="match status" value="1"/>
</dbReference>
<evidence type="ECO:0000259" key="3">
    <source>
        <dbReference type="PROSITE" id="PS50887"/>
    </source>
</evidence>
<keyword evidence="4" id="KW-0808">Transferase</keyword>
<dbReference type="InterPro" id="IPR000160">
    <property type="entry name" value="GGDEF_dom"/>
</dbReference>
<keyword evidence="1" id="KW-0812">Transmembrane</keyword>
<dbReference type="InterPro" id="IPR035919">
    <property type="entry name" value="EAL_sf"/>
</dbReference>
<dbReference type="CDD" id="cd01949">
    <property type="entry name" value="GGDEF"/>
    <property type="match status" value="2"/>
</dbReference>
<dbReference type="SUPFAM" id="SSF55073">
    <property type="entry name" value="Nucleotide cyclase"/>
    <property type="match status" value="2"/>
</dbReference>
<name>A0ABV6FAK7_9BURK</name>
<organism evidence="4 5">
    <name type="scientific">Massilia consociata</name>
    <dbReference type="NCBI Taxonomy" id="760117"/>
    <lineage>
        <taxon>Bacteria</taxon>
        <taxon>Pseudomonadati</taxon>
        <taxon>Pseudomonadota</taxon>
        <taxon>Betaproteobacteria</taxon>
        <taxon>Burkholderiales</taxon>
        <taxon>Oxalobacteraceae</taxon>
        <taxon>Telluria group</taxon>
        <taxon>Massilia</taxon>
    </lineage>
</organism>
<dbReference type="NCBIfam" id="TIGR00254">
    <property type="entry name" value="GGDEF"/>
    <property type="match status" value="2"/>
</dbReference>
<dbReference type="InterPro" id="IPR043128">
    <property type="entry name" value="Rev_trsase/Diguanyl_cyclase"/>
</dbReference>
<dbReference type="SMART" id="SM00267">
    <property type="entry name" value="GGDEF"/>
    <property type="match status" value="2"/>
</dbReference>
<accession>A0ABV6FAK7</accession>
<sequence length="850" mass="92678">MSENSSQRWRGRYLNAAHLFVPVQLQQDAAMLARAENVVNAALMAATAGPLYALAYWLLGLRMAAVEVLACCVFMLMAPPVLRITGSIVAARELFLCALFFNFTWLTWYLGGIHAPTASWLITAPVVAMFLGGVASGIFWLAMSCAAAAAIWAMPVFGLPMPATPQVDMPLLHLICDLGLYVVVLVFVLLFELTKTEGFVKLEQAFSTINELAIRDELTGSHNRRHLMGLIDREKERSDRNARPFCLCLFDIDFFKRINDTYGHAAGDMVLRSFAHAVQGQIRGTDAFGRYGGEEFMLMLPETPAPDALVLAERVRKAIAALRCAGSAGNGAEITLTVSVGVAEYRLGEPVAQTIARADEALYAAKSLGRNRVQCHDDDEHLPVVPKVQEPKAGRRDALAKARGGLGRPLDGVQCDQLTGLLNRNLLRDRLRHAMDRANRNRRLVALLLLNINRFKEINDELGYEAGDALLAQAGAAVRGCLRDSDTVARWGGDEFIALLEDLSFESDAQVVAEKILDRFGLPLQVAGRECFVTLAVGVALYPAADCNLDALLKRADIAMRGAKGWGENNVQVYSGDTVQPQSERLALKNGLREALVQGQLFLEYQPQIDLLEKRVVGVEALLRWQHPVYGRIDPGRFIALAEETGMIVPIGDWALRTACLQNRAWREAGLPEIKTAVNLSARQLKEPGLAARVLAILAETGMPARCLDLEITEGMLIEDLAGNCALMNALRQAGVLVSIDDFGTGYSSLNYLSELPVDILKMDGLFVRRLGAAAGRGRSYAIAEAIVAMAHRLHMDVIAEAVETPEQLADLCAMGCDAAQGYLFARPLPPEQVAAMLARQAEESVPEVA</sequence>
<gene>
    <name evidence="4" type="ORF">ACFFJK_00410</name>
</gene>
<dbReference type="PROSITE" id="PS50887">
    <property type="entry name" value="GGDEF"/>
    <property type="match status" value="2"/>
</dbReference>
<keyword evidence="4" id="KW-0548">Nucleotidyltransferase</keyword>
<protein>
    <submittedName>
        <fullName evidence="4">Diguanylate cyclase</fullName>
        <ecNumber evidence="4">2.7.7.65</ecNumber>
    </submittedName>
</protein>
<feature type="transmembrane region" description="Helical" evidence="1">
    <location>
        <begin position="64"/>
        <end position="82"/>
    </location>
</feature>
<feature type="transmembrane region" description="Helical" evidence="1">
    <location>
        <begin position="139"/>
        <end position="159"/>
    </location>
</feature>
<dbReference type="Gene3D" id="3.20.20.450">
    <property type="entry name" value="EAL domain"/>
    <property type="match status" value="1"/>
</dbReference>
<evidence type="ECO:0000313" key="4">
    <source>
        <dbReference type="EMBL" id="MFC0250349.1"/>
    </source>
</evidence>
<dbReference type="EC" id="2.7.7.65" evidence="4"/>
<evidence type="ECO:0000259" key="2">
    <source>
        <dbReference type="PROSITE" id="PS50883"/>
    </source>
</evidence>
<dbReference type="SUPFAM" id="SSF141868">
    <property type="entry name" value="EAL domain-like"/>
    <property type="match status" value="1"/>
</dbReference>
<proteinExistence type="predicted"/>
<dbReference type="PROSITE" id="PS50883">
    <property type="entry name" value="EAL"/>
    <property type="match status" value="1"/>
</dbReference>
<feature type="transmembrane region" description="Helical" evidence="1">
    <location>
        <begin position="94"/>
        <end position="111"/>
    </location>
</feature>
<dbReference type="SMART" id="SM00052">
    <property type="entry name" value="EAL"/>
    <property type="match status" value="1"/>
</dbReference>
<keyword evidence="1" id="KW-1133">Transmembrane helix</keyword>
<dbReference type="GO" id="GO:0052621">
    <property type="term" value="F:diguanylate cyclase activity"/>
    <property type="evidence" value="ECO:0007669"/>
    <property type="project" value="UniProtKB-EC"/>
</dbReference>
<dbReference type="Gene3D" id="3.30.70.270">
    <property type="match status" value="2"/>
</dbReference>
<dbReference type="CDD" id="cd01948">
    <property type="entry name" value="EAL"/>
    <property type="match status" value="1"/>
</dbReference>